<dbReference type="InterPro" id="IPR043128">
    <property type="entry name" value="Rev_trsase/Diguanyl_cyclase"/>
</dbReference>
<proteinExistence type="predicted"/>
<keyword evidence="5" id="KW-1185">Reference proteome</keyword>
<dbReference type="CDD" id="cd01948">
    <property type="entry name" value="EAL"/>
    <property type="match status" value="1"/>
</dbReference>
<dbReference type="SMART" id="SM00267">
    <property type="entry name" value="GGDEF"/>
    <property type="match status" value="1"/>
</dbReference>
<dbReference type="InterPro" id="IPR000160">
    <property type="entry name" value="GGDEF_dom"/>
</dbReference>
<dbReference type="Gene3D" id="3.20.20.450">
    <property type="entry name" value="EAL domain"/>
    <property type="match status" value="1"/>
</dbReference>
<dbReference type="SMART" id="SM00052">
    <property type="entry name" value="EAL"/>
    <property type="match status" value="1"/>
</dbReference>
<evidence type="ECO:0008006" key="6">
    <source>
        <dbReference type="Google" id="ProtNLM"/>
    </source>
</evidence>
<reference evidence="5" key="2">
    <citation type="submission" date="2015-04" db="EMBL/GenBank/DDBJ databases">
        <title>The complete genome sequence of Erythrobacter sp. s21-N3.</title>
        <authorList>
            <person name="Zhuang L."/>
            <person name="Liu Y."/>
            <person name="Shao Z."/>
        </authorList>
    </citation>
    <scope>NUCLEOTIDE SEQUENCE [LARGE SCALE GENOMIC DNA]</scope>
    <source>
        <strain evidence="5">s21-N3</strain>
    </source>
</reference>
<keyword evidence="1" id="KW-0472">Membrane</keyword>
<feature type="domain" description="GGDEF" evidence="3">
    <location>
        <begin position="131"/>
        <end position="269"/>
    </location>
</feature>
<evidence type="ECO:0000313" key="5">
    <source>
        <dbReference type="Proteomes" id="UP000059113"/>
    </source>
</evidence>
<evidence type="ECO:0000313" key="4">
    <source>
        <dbReference type="EMBL" id="ANC50431.1"/>
    </source>
</evidence>
<evidence type="ECO:0000259" key="3">
    <source>
        <dbReference type="PROSITE" id="PS50887"/>
    </source>
</evidence>
<dbReference type="Proteomes" id="UP000059113">
    <property type="component" value="Chromosome"/>
</dbReference>
<dbReference type="PANTHER" id="PTHR44757:SF2">
    <property type="entry name" value="BIOFILM ARCHITECTURE MAINTENANCE PROTEIN MBAA"/>
    <property type="match status" value="1"/>
</dbReference>
<name>A0A161I470_9SPHN</name>
<gene>
    <name evidence="4" type="ORF">CP97_14745</name>
</gene>
<keyword evidence="1" id="KW-1133">Transmembrane helix</keyword>
<dbReference type="InterPro" id="IPR052155">
    <property type="entry name" value="Biofilm_reg_signaling"/>
</dbReference>
<dbReference type="InterPro" id="IPR035919">
    <property type="entry name" value="EAL_sf"/>
</dbReference>
<organism evidence="4 5">
    <name type="scientific">Aurantiacibacter atlanticus</name>
    <dbReference type="NCBI Taxonomy" id="1648404"/>
    <lineage>
        <taxon>Bacteria</taxon>
        <taxon>Pseudomonadati</taxon>
        <taxon>Pseudomonadota</taxon>
        <taxon>Alphaproteobacteria</taxon>
        <taxon>Sphingomonadales</taxon>
        <taxon>Erythrobacteraceae</taxon>
        <taxon>Aurantiacibacter</taxon>
    </lineage>
</organism>
<feature type="domain" description="EAL" evidence="2">
    <location>
        <begin position="278"/>
        <end position="528"/>
    </location>
</feature>
<dbReference type="NCBIfam" id="TIGR00254">
    <property type="entry name" value="GGDEF"/>
    <property type="match status" value="1"/>
</dbReference>
<dbReference type="InterPro" id="IPR001633">
    <property type="entry name" value="EAL_dom"/>
</dbReference>
<dbReference type="PROSITE" id="PS50883">
    <property type="entry name" value="EAL"/>
    <property type="match status" value="1"/>
</dbReference>
<dbReference type="SUPFAM" id="SSF141868">
    <property type="entry name" value="EAL domain-like"/>
    <property type="match status" value="1"/>
</dbReference>
<sequence>MKQAITESRDSAANKLVTADRDLVALGIAVAAIILFVGTGGSIMPKIVRAWTGTGEAPDMLLINAVLLNIALLLFGWRRYNDLRLEVQERRKAEQRARELAERDPLTGCLNRRSGPPAIDQLIDTAKARQEHVAVLMIDLDNFKQINDLNGHLVGDQVLRTFADRISAQLPHEGLLVRVGGDEFACAVPFELRARDRVDSLVDSLIRSVSAPVENGTVTVEVTMSVGLSATSIREEDGIPTAERMIHWADIAMYYAKKRGRNRFYWFELQMENELRYRNELETGVREAVKAQEFVPFYEQQIDLETGNLVGFEMLARWQSSKYGMVNPDIFIPVAEKIDLIGELSEQLIRQALSDAHEWDPSLSLSVNISPLQLRDPWFAQKLLQILVESGFPPHRLEIEITESCLHENVAAVRSIVSSLKNQGIRISLDDFGTGYSSLSQLRSLPFDRLKIDRSFVTEMAAENVGGELVRAIVALGKGLSLPVTAEGIENGKVLQELQGLGDIKGQGYLYGRPEDARATRQRLSKLGLLVKDHKRLSRIYGPALLDAREISKTG</sequence>
<feature type="transmembrane region" description="Helical" evidence="1">
    <location>
        <begin position="23"/>
        <end position="48"/>
    </location>
</feature>
<dbReference type="RefSeq" id="WP_063612402.1">
    <property type="nucleotide sequence ID" value="NZ_CP011310.1"/>
</dbReference>
<dbReference type="PROSITE" id="PS50887">
    <property type="entry name" value="GGDEF"/>
    <property type="match status" value="1"/>
</dbReference>
<feature type="transmembrane region" description="Helical" evidence="1">
    <location>
        <begin position="60"/>
        <end position="77"/>
    </location>
</feature>
<evidence type="ECO:0000256" key="1">
    <source>
        <dbReference type="SAM" id="Phobius"/>
    </source>
</evidence>
<dbReference type="SUPFAM" id="SSF55073">
    <property type="entry name" value="Nucleotide cyclase"/>
    <property type="match status" value="1"/>
</dbReference>
<dbReference type="STRING" id="1648404.CP97_14745"/>
<dbReference type="Gene3D" id="3.30.70.270">
    <property type="match status" value="1"/>
</dbReference>
<keyword evidence="1" id="KW-0812">Transmembrane</keyword>
<dbReference type="EMBL" id="CP011310">
    <property type="protein sequence ID" value="ANC50431.1"/>
    <property type="molecule type" value="Genomic_DNA"/>
</dbReference>
<dbReference type="Pfam" id="PF00990">
    <property type="entry name" value="GGDEF"/>
    <property type="match status" value="1"/>
</dbReference>
<evidence type="ECO:0000259" key="2">
    <source>
        <dbReference type="PROSITE" id="PS50883"/>
    </source>
</evidence>
<accession>A0A161I470</accession>
<dbReference type="AlphaFoldDB" id="A0A161I470"/>
<dbReference type="InterPro" id="IPR029787">
    <property type="entry name" value="Nucleotide_cyclase"/>
</dbReference>
<protein>
    <recommendedName>
        <fullName evidence="6">Diguanylate cyclase</fullName>
    </recommendedName>
</protein>
<dbReference type="KEGG" id="ery:CP97_14745"/>
<dbReference type="Pfam" id="PF00563">
    <property type="entry name" value="EAL"/>
    <property type="match status" value="1"/>
</dbReference>
<dbReference type="CDD" id="cd01949">
    <property type="entry name" value="GGDEF"/>
    <property type="match status" value="1"/>
</dbReference>
<dbReference type="PANTHER" id="PTHR44757">
    <property type="entry name" value="DIGUANYLATE CYCLASE DGCP"/>
    <property type="match status" value="1"/>
</dbReference>
<reference evidence="4 5" key="1">
    <citation type="journal article" date="2015" name="Int. J. Syst. Evol. Microbiol.">
        <title>Erythrobacter atlanticus sp. nov., a bacterium from ocean sediment able to degrade polycyclic aromatic hydrocarbons.</title>
        <authorList>
            <person name="Zhuang L."/>
            <person name="Liu Y."/>
            <person name="Wang L."/>
            <person name="Wang W."/>
            <person name="Shao Z."/>
        </authorList>
    </citation>
    <scope>NUCLEOTIDE SEQUENCE [LARGE SCALE GENOMIC DNA]</scope>
    <source>
        <strain evidence="5">s21-N3</strain>
    </source>
</reference>